<keyword evidence="2" id="KW-1185">Reference proteome</keyword>
<evidence type="ECO:0000313" key="2">
    <source>
        <dbReference type="Proteomes" id="UP000261420"/>
    </source>
</evidence>
<evidence type="ECO:0000313" key="1">
    <source>
        <dbReference type="Ensembl" id="ENSSDUP00000023294.1"/>
    </source>
</evidence>
<accession>A0A3B4UXZ8</accession>
<dbReference type="Ensembl" id="ENSSDUT00000023728.1">
    <property type="protein sequence ID" value="ENSSDUP00000023294.1"/>
    <property type="gene ID" value="ENSSDUG00000016933.1"/>
</dbReference>
<reference evidence="1" key="1">
    <citation type="submission" date="2025-08" db="UniProtKB">
        <authorList>
            <consortium name="Ensembl"/>
        </authorList>
    </citation>
    <scope>IDENTIFICATION</scope>
</reference>
<dbReference type="STRING" id="41447.ENSSDUP00000023294"/>
<organism evidence="1 2">
    <name type="scientific">Seriola dumerili</name>
    <name type="common">Greater amberjack</name>
    <name type="synonym">Caranx dumerili</name>
    <dbReference type="NCBI Taxonomy" id="41447"/>
    <lineage>
        <taxon>Eukaryota</taxon>
        <taxon>Metazoa</taxon>
        <taxon>Chordata</taxon>
        <taxon>Craniata</taxon>
        <taxon>Vertebrata</taxon>
        <taxon>Euteleostomi</taxon>
        <taxon>Actinopterygii</taxon>
        <taxon>Neopterygii</taxon>
        <taxon>Teleostei</taxon>
        <taxon>Neoteleostei</taxon>
        <taxon>Acanthomorphata</taxon>
        <taxon>Carangaria</taxon>
        <taxon>Carangiformes</taxon>
        <taxon>Carangidae</taxon>
        <taxon>Seriola</taxon>
    </lineage>
</organism>
<dbReference type="GeneTree" id="ENSGT00940000182425"/>
<reference evidence="1" key="2">
    <citation type="submission" date="2025-09" db="UniProtKB">
        <authorList>
            <consortium name="Ensembl"/>
        </authorList>
    </citation>
    <scope>IDENTIFICATION</scope>
</reference>
<protein>
    <submittedName>
        <fullName evidence="1">Uncharacterized protein</fullName>
    </submittedName>
</protein>
<dbReference type="AlphaFoldDB" id="A0A3B4UXZ8"/>
<proteinExistence type="predicted"/>
<name>A0A3B4UXZ8_SERDU</name>
<dbReference type="Proteomes" id="UP000261420">
    <property type="component" value="Unplaced"/>
</dbReference>
<sequence>METYYREKKIYLKHQIRDVVKFVLTLELFFSPAVCKRSAEDEDVADFYEIVTVDGVLTCVTVCNSLHSSPKRCFNNGLCRVYRFTGPSCE</sequence>